<dbReference type="Pfam" id="PF01022">
    <property type="entry name" value="HTH_5"/>
    <property type="match status" value="1"/>
</dbReference>
<dbReference type="PROSITE" id="PS50987">
    <property type="entry name" value="HTH_ARSR_2"/>
    <property type="match status" value="1"/>
</dbReference>
<evidence type="ECO:0000313" key="5">
    <source>
        <dbReference type="EMBL" id="MVM36203.1"/>
    </source>
</evidence>
<dbReference type="Proteomes" id="UP000436006">
    <property type="component" value="Unassembled WGS sequence"/>
</dbReference>
<dbReference type="Gene3D" id="1.10.10.10">
    <property type="entry name" value="Winged helix-like DNA-binding domain superfamily/Winged helix DNA-binding domain"/>
    <property type="match status" value="1"/>
</dbReference>
<dbReference type="GO" id="GO:0003700">
    <property type="term" value="F:DNA-binding transcription factor activity"/>
    <property type="evidence" value="ECO:0007669"/>
    <property type="project" value="InterPro"/>
</dbReference>
<keyword evidence="3" id="KW-0804">Transcription</keyword>
<dbReference type="PANTHER" id="PTHR33154">
    <property type="entry name" value="TRANSCRIPTIONAL REGULATOR, ARSR FAMILY"/>
    <property type="match status" value="1"/>
</dbReference>
<dbReference type="SMART" id="SM00418">
    <property type="entry name" value="HTH_ARSR"/>
    <property type="match status" value="1"/>
</dbReference>
<reference evidence="5 6" key="1">
    <citation type="submission" date="2019-12" db="EMBL/GenBank/DDBJ databases">
        <title>Spirosoma sp. HMF4905 genome sequencing and assembly.</title>
        <authorList>
            <person name="Kang H."/>
            <person name="Cha I."/>
            <person name="Kim H."/>
            <person name="Joh K."/>
        </authorList>
    </citation>
    <scope>NUCLEOTIDE SEQUENCE [LARGE SCALE GENOMIC DNA]</scope>
    <source>
        <strain evidence="5 6">HMF4905</strain>
    </source>
</reference>
<evidence type="ECO:0000256" key="3">
    <source>
        <dbReference type="ARBA" id="ARBA00023163"/>
    </source>
</evidence>
<dbReference type="InterPro" id="IPR036390">
    <property type="entry name" value="WH_DNA-bd_sf"/>
</dbReference>
<keyword evidence="1" id="KW-0805">Transcription regulation</keyword>
<dbReference type="InterPro" id="IPR036388">
    <property type="entry name" value="WH-like_DNA-bd_sf"/>
</dbReference>
<dbReference type="InterPro" id="IPR001845">
    <property type="entry name" value="HTH_ArsR_DNA-bd_dom"/>
</dbReference>
<name>A0A7K1SR77_9BACT</name>
<evidence type="ECO:0000313" key="6">
    <source>
        <dbReference type="Proteomes" id="UP000436006"/>
    </source>
</evidence>
<dbReference type="SUPFAM" id="SSF46785">
    <property type="entry name" value="Winged helix' DNA-binding domain"/>
    <property type="match status" value="1"/>
</dbReference>
<accession>A0A7K1SR77</accession>
<dbReference type="GO" id="GO:0003677">
    <property type="term" value="F:DNA binding"/>
    <property type="evidence" value="ECO:0007669"/>
    <property type="project" value="UniProtKB-KW"/>
</dbReference>
<dbReference type="InterPro" id="IPR011991">
    <property type="entry name" value="ArsR-like_HTH"/>
</dbReference>
<evidence type="ECO:0000256" key="2">
    <source>
        <dbReference type="ARBA" id="ARBA00023125"/>
    </source>
</evidence>
<evidence type="ECO:0000259" key="4">
    <source>
        <dbReference type="PROSITE" id="PS50987"/>
    </source>
</evidence>
<dbReference type="CDD" id="cd00090">
    <property type="entry name" value="HTH_ARSR"/>
    <property type="match status" value="1"/>
</dbReference>
<protein>
    <submittedName>
        <fullName evidence="5">Metalloregulator ArsR/SmtB family transcription factor</fullName>
    </submittedName>
</protein>
<dbReference type="AlphaFoldDB" id="A0A7K1SR77"/>
<sequence>MHTSRLKKSFDFQTSPRLMNPEEHQRIRAASLLKVLANPIRIQIIQLLVEEGRLNVSFIQSHLKISQALTSTYLIKMADHGLLSSSRKGKAIYYDLADPVLVDIIKLLFRLPSLY</sequence>
<dbReference type="NCBIfam" id="NF033788">
    <property type="entry name" value="HTH_metalloreg"/>
    <property type="match status" value="1"/>
</dbReference>
<dbReference type="InterPro" id="IPR051081">
    <property type="entry name" value="HTH_MetalResp_TranReg"/>
</dbReference>
<proteinExistence type="predicted"/>
<dbReference type="EMBL" id="WPIN01000033">
    <property type="protein sequence ID" value="MVM36203.1"/>
    <property type="molecule type" value="Genomic_DNA"/>
</dbReference>
<organism evidence="5 6">
    <name type="scientific">Spirosoma arboris</name>
    <dbReference type="NCBI Taxonomy" id="2682092"/>
    <lineage>
        <taxon>Bacteria</taxon>
        <taxon>Pseudomonadati</taxon>
        <taxon>Bacteroidota</taxon>
        <taxon>Cytophagia</taxon>
        <taxon>Cytophagales</taxon>
        <taxon>Cytophagaceae</taxon>
        <taxon>Spirosoma</taxon>
    </lineage>
</organism>
<keyword evidence="6" id="KW-1185">Reference proteome</keyword>
<evidence type="ECO:0000256" key="1">
    <source>
        <dbReference type="ARBA" id="ARBA00023015"/>
    </source>
</evidence>
<keyword evidence="2" id="KW-0238">DNA-binding</keyword>
<gene>
    <name evidence="5" type="ORF">GO755_39705</name>
</gene>
<dbReference type="PANTHER" id="PTHR33154:SF18">
    <property type="entry name" value="ARSENICAL RESISTANCE OPERON REPRESSOR"/>
    <property type="match status" value="1"/>
</dbReference>
<dbReference type="PRINTS" id="PR00778">
    <property type="entry name" value="HTHARSR"/>
</dbReference>
<comment type="caution">
    <text evidence="5">The sequence shown here is derived from an EMBL/GenBank/DDBJ whole genome shotgun (WGS) entry which is preliminary data.</text>
</comment>
<feature type="domain" description="HTH arsR-type" evidence="4">
    <location>
        <begin position="21"/>
        <end position="115"/>
    </location>
</feature>